<accession>A0AAV7RRL1</accession>
<keyword evidence="3" id="KW-1185">Reference proteome</keyword>
<dbReference type="AlphaFoldDB" id="A0AAV7RRL1"/>
<protein>
    <submittedName>
        <fullName evidence="2">Uncharacterized protein</fullName>
    </submittedName>
</protein>
<feature type="region of interest" description="Disordered" evidence="1">
    <location>
        <begin position="139"/>
        <end position="163"/>
    </location>
</feature>
<reference evidence="2" key="1">
    <citation type="journal article" date="2022" name="bioRxiv">
        <title>Sequencing and chromosome-scale assembly of the giantPleurodeles waltlgenome.</title>
        <authorList>
            <person name="Brown T."/>
            <person name="Elewa A."/>
            <person name="Iarovenko S."/>
            <person name="Subramanian E."/>
            <person name="Araus A.J."/>
            <person name="Petzold A."/>
            <person name="Susuki M."/>
            <person name="Suzuki K.-i.T."/>
            <person name="Hayashi T."/>
            <person name="Toyoda A."/>
            <person name="Oliveira C."/>
            <person name="Osipova E."/>
            <person name="Leigh N.D."/>
            <person name="Simon A."/>
            <person name="Yun M.H."/>
        </authorList>
    </citation>
    <scope>NUCLEOTIDE SEQUENCE</scope>
    <source>
        <strain evidence="2">20211129_DDA</strain>
        <tissue evidence="2">Liver</tissue>
    </source>
</reference>
<feature type="compositionally biased region" description="Polar residues" evidence="1">
    <location>
        <begin position="141"/>
        <end position="151"/>
    </location>
</feature>
<evidence type="ECO:0000313" key="2">
    <source>
        <dbReference type="EMBL" id="KAJ1154196.1"/>
    </source>
</evidence>
<gene>
    <name evidence="2" type="ORF">NDU88_006950</name>
</gene>
<organism evidence="2 3">
    <name type="scientific">Pleurodeles waltl</name>
    <name type="common">Iberian ribbed newt</name>
    <dbReference type="NCBI Taxonomy" id="8319"/>
    <lineage>
        <taxon>Eukaryota</taxon>
        <taxon>Metazoa</taxon>
        <taxon>Chordata</taxon>
        <taxon>Craniata</taxon>
        <taxon>Vertebrata</taxon>
        <taxon>Euteleostomi</taxon>
        <taxon>Amphibia</taxon>
        <taxon>Batrachia</taxon>
        <taxon>Caudata</taxon>
        <taxon>Salamandroidea</taxon>
        <taxon>Salamandridae</taxon>
        <taxon>Pleurodelinae</taxon>
        <taxon>Pleurodeles</taxon>
    </lineage>
</organism>
<evidence type="ECO:0000256" key="1">
    <source>
        <dbReference type="SAM" id="MobiDB-lite"/>
    </source>
</evidence>
<evidence type="ECO:0000313" key="3">
    <source>
        <dbReference type="Proteomes" id="UP001066276"/>
    </source>
</evidence>
<dbReference type="Proteomes" id="UP001066276">
    <property type="component" value="Chromosome 5"/>
</dbReference>
<name>A0AAV7RRL1_PLEWA</name>
<comment type="caution">
    <text evidence="2">The sequence shown here is derived from an EMBL/GenBank/DDBJ whole genome shotgun (WGS) entry which is preliminary data.</text>
</comment>
<proteinExistence type="predicted"/>
<dbReference type="EMBL" id="JANPWB010000009">
    <property type="protein sequence ID" value="KAJ1154196.1"/>
    <property type="molecule type" value="Genomic_DNA"/>
</dbReference>
<sequence>MWQGSPLSSILFHLFIEYLAEKLRFDEAIIHFEEPRVWKKVAPDADIFLLFTKCLEDSLFITEYAENAVYKSEEIVDSLGALISTRIKQRVYWTLKRLAKLAEGNELSYAVRKITAAVILQRPEVNQTIVFGVDIEDTGSRQETGSPTLEVQQAPPAVHNKMR</sequence>